<accession>A0A4P6XIN5</accession>
<evidence type="ECO:0000256" key="1">
    <source>
        <dbReference type="SAM" id="Coils"/>
    </source>
</evidence>
<evidence type="ECO:0000313" key="3">
    <source>
        <dbReference type="Proteomes" id="UP000292447"/>
    </source>
</evidence>
<gene>
    <name evidence="2" type="primary">MPUL0A01000</name>
    <name evidence="2" type="ORF">METSCH_A01000</name>
</gene>
<reference evidence="3" key="1">
    <citation type="submission" date="2019-03" db="EMBL/GenBank/DDBJ databases">
        <title>Snf2 controls pulcherriminic acid biosynthesis and connects pigmentation and antifungal activity of the yeast Metschnikowia pulcherrima.</title>
        <authorList>
            <person name="Gore-Lloyd D."/>
            <person name="Sumann I."/>
            <person name="Brachmann A.O."/>
            <person name="Schneeberger K."/>
            <person name="Ortiz-Merino R.A."/>
            <person name="Moreno-Beltran M."/>
            <person name="Schlaefli M."/>
            <person name="Kirner P."/>
            <person name="Santos Kron A."/>
            <person name="Wolfe K.H."/>
            <person name="Piel J."/>
            <person name="Ahrens C.H."/>
            <person name="Henk D."/>
            <person name="Freimoser F.M."/>
        </authorList>
    </citation>
    <scope>NUCLEOTIDE SEQUENCE [LARGE SCALE GENOMIC DNA]</scope>
    <source>
        <strain evidence="3">APC 1.2</strain>
    </source>
</reference>
<feature type="coiled-coil region" evidence="1">
    <location>
        <begin position="95"/>
        <end position="122"/>
    </location>
</feature>
<proteinExistence type="predicted"/>
<dbReference type="AlphaFoldDB" id="A0A4P6XIN5"/>
<dbReference type="Proteomes" id="UP000292447">
    <property type="component" value="Chromosome I"/>
</dbReference>
<dbReference type="Gene3D" id="1.25.40.10">
    <property type="entry name" value="Tetratricopeptide repeat domain"/>
    <property type="match status" value="1"/>
</dbReference>
<evidence type="ECO:0000313" key="2">
    <source>
        <dbReference type="EMBL" id="QBM85481.1"/>
    </source>
</evidence>
<sequence length="380" mass="43121">MVQLRFGPSAATFKREMLTRVAVRFQLTALRPALESILPKKKTINRLLFDNDSRLAYKKAMPILTTIYTNLDTPDQIKLPTYTKHDDLMMLRSILHDLRSVTNSINKNLVELENELVEQAAELGNSDAIAMLAFEAVASKDTSKEDYEYANNLIRELTEQQHPLVFKLAGDFAFTKSFHEQAAQYWQQFLELESDTILASHVYSNLGVYYYHYLRPRPNLTEAKLCFEKSVHFGQLDSHIVKAHYYLGQLYSITDPVLSRYHLEISASKGLQESLPSLGFMELNVFNNVSKALEWFKLGVEANSDVSCLIGQFDAHVRVGSSAKALKILTNLRGLKSKLERIIAKGMDNVPPSYRDLAASNQVLLSTFFATRSDAIEKLQ</sequence>
<dbReference type="EMBL" id="CP034456">
    <property type="protein sequence ID" value="QBM85481.1"/>
    <property type="molecule type" value="Genomic_DNA"/>
</dbReference>
<protein>
    <submittedName>
        <fullName evidence="2">Protein MSS2</fullName>
    </submittedName>
</protein>
<dbReference type="SUPFAM" id="SSF81901">
    <property type="entry name" value="HCP-like"/>
    <property type="match status" value="1"/>
</dbReference>
<organism evidence="2 3">
    <name type="scientific">Metschnikowia aff. pulcherrima</name>
    <dbReference type="NCBI Taxonomy" id="2163413"/>
    <lineage>
        <taxon>Eukaryota</taxon>
        <taxon>Fungi</taxon>
        <taxon>Dikarya</taxon>
        <taxon>Ascomycota</taxon>
        <taxon>Saccharomycotina</taxon>
        <taxon>Pichiomycetes</taxon>
        <taxon>Metschnikowiaceae</taxon>
        <taxon>Metschnikowia</taxon>
    </lineage>
</organism>
<dbReference type="InterPro" id="IPR011990">
    <property type="entry name" value="TPR-like_helical_dom_sf"/>
</dbReference>
<keyword evidence="1" id="KW-0175">Coiled coil</keyword>
<name>A0A4P6XIN5_9ASCO</name>
<dbReference type="STRING" id="2163413.A0A4P6XIN5"/>
<keyword evidence="3" id="KW-1185">Reference proteome</keyword>